<evidence type="ECO:0000256" key="9">
    <source>
        <dbReference type="SAM" id="Phobius"/>
    </source>
</evidence>
<keyword evidence="5 9" id="KW-1133">Transmembrane helix</keyword>
<evidence type="ECO:0000313" key="11">
    <source>
        <dbReference type="EMBL" id="ELW71460.1"/>
    </source>
</evidence>
<feature type="transmembrane region" description="Helical" evidence="9">
    <location>
        <begin position="269"/>
        <end position="293"/>
    </location>
</feature>
<dbReference type="Gene3D" id="3.10.100.10">
    <property type="entry name" value="Mannose-Binding Protein A, subunit A"/>
    <property type="match status" value="2"/>
</dbReference>
<keyword evidence="2 9" id="KW-0812">Transmembrane</keyword>
<gene>
    <name evidence="11" type="ORF">TREES_T100020236</name>
</gene>
<dbReference type="GO" id="GO:0030246">
    <property type="term" value="F:carbohydrate binding"/>
    <property type="evidence" value="ECO:0007669"/>
    <property type="project" value="UniProtKB-KW"/>
</dbReference>
<feature type="domain" description="C-type lectin" evidence="10">
    <location>
        <begin position="108"/>
        <end position="181"/>
    </location>
</feature>
<evidence type="ECO:0000313" key="12">
    <source>
        <dbReference type="Proteomes" id="UP000011518"/>
    </source>
</evidence>
<feature type="transmembrane region" description="Helical" evidence="9">
    <location>
        <begin position="329"/>
        <end position="354"/>
    </location>
</feature>
<dbReference type="PANTHER" id="PTHR22800">
    <property type="entry name" value="C-TYPE LECTIN PROTEINS"/>
    <property type="match status" value="1"/>
</dbReference>
<keyword evidence="6 9" id="KW-0472">Membrane</keyword>
<dbReference type="GO" id="GO:0045954">
    <property type="term" value="P:positive regulation of natural killer cell mediated cytotoxicity"/>
    <property type="evidence" value="ECO:0007669"/>
    <property type="project" value="TreeGrafter"/>
</dbReference>
<proteinExistence type="predicted"/>
<keyword evidence="3" id="KW-0430">Lectin</keyword>
<dbReference type="eggNOG" id="KOG4297">
    <property type="taxonomic scope" value="Eukaryota"/>
</dbReference>
<evidence type="ECO:0000256" key="4">
    <source>
        <dbReference type="ARBA" id="ARBA00022968"/>
    </source>
</evidence>
<evidence type="ECO:0000256" key="7">
    <source>
        <dbReference type="ARBA" id="ARBA00023180"/>
    </source>
</evidence>
<dbReference type="CDD" id="cd03593">
    <property type="entry name" value="CLECT_NK_receptors_like"/>
    <property type="match status" value="2"/>
</dbReference>
<dbReference type="SUPFAM" id="SSF56436">
    <property type="entry name" value="C-type lectin-like"/>
    <property type="match status" value="2"/>
</dbReference>
<dbReference type="AlphaFoldDB" id="L9L8L7"/>
<feature type="transmembrane region" description="Helical" evidence="9">
    <location>
        <begin position="71"/>
        <end position="92"/>
    </location>
</feature>
<evidence type="ECO:0000256" key="6">
    <source>
        <dbReference type="ARBA" id="ARBA00023136"/>
    </source>
</evidence>
<evidence type="ECO:0000259" key="10">
    <source>
        <dbReference type="PROSITE" id="PS50041"/>
    </source>
</evidence>
<sequence length="441" mass="50424">MNNQRAIYSELKLASNPRRQPRKPKETKSSISVTEQEITYAELILQNAPQNFQRNDKTNYCKDILYLPEKLIAGILGIVCFILVVTVVTVVLTPSYHCSGCPKDWLTYSNSCYYISVEKKTWNESLGACASKNSNLLYIDSEEEKELLGSLMPASWIGVFRESKDHPWLLTNGSPFKLKYSYPKAQSLTSHSHKMNKQRVNYSEHNLAKDPKRLQKQSKSSKSSILAAEQETTHLEPGLQNASQDHQNNERTCYYTVLPSPPGKLTAEILGIICLVLVVTLFKVMVLIPLGAFHKHNPELAKHDTCTRWQKRRSTLLTSKGRGNSFPFFLGWLIAVAMVIRFIIMVTVLSAIFVNRSYCGPCPKNWMCYRNNCYQFFNENKNWYQSQASCMSQNASLLKIYSRVDQDFFKLVKSYHWIGLAKIPTNGSWQWEDGSILSPNQ</sequence>
<keyword evidence="4" id="KW-0735">Signal-anchor</keyword>
<evidence type="ECO:0000256" key="3">
    <source>
        <dbReference type="ARBA" id="ARBA00022734"/>
    </source>
</evidence>
<dbReference type="Proteomes" id="UP000011518">
    <property type="component" value="Unassembled WGS sequence"/>
</dbReference>
<dbReference type="InterPro" id="IPR001304">
    <property type="entry name" value="C-type_lectin-like"/>
</dbReference>
<keyword evidence="7" id="KW-0325">Glycoprotein</keyword>
<name>L9L8L7_TUPCH</name>
<evidence type="ECO:0000256" key="8">
    <source>
        <dbReference type="SAM" id="MobiDB-lite"/>
    </source>
</evidence>
<reference evidence="12" key="2">
    <citation type="journal article" date="2013" name="Nat. Commun.">
        <title>Genome of the Chinese tree shrew.</title>
        <authorList>
            <person name="Fan Y."/>
            <person name="Huang Z.Y."/>
            <person name="Cao C.C."/>
            <person name="Chen C.S."/>
            <person name="Chen Y.X."/>
            <person name="Fan D.D."/>
            <person name="He J."/>
            <person name="Hou H.L."/>
            <person name="Hu L."/>
            <person name="Hu X.T."/>
            <person name="Jiang X.T."/>
            <person name="Lai R."/>
            <person name="Lang Y.S."/>
            <person name="Liang B."/>
            <person name="Liao S.G."/>
            <person name="Mu D."/>
            <person name="Ma Y.Y."/>
            <person name="Niu Y.Y."/>
            <person name="Sun X.Q."/>
            <person name="Xia J.Q."/>
            <person name="Xiao J."/>
            <person name="Xiong Z.Q."/>
            <person name="Xu L."/>
            <person name="Yang L."/>
            <person name="Zhang Y."/>
            <person name="Zhao W."/>
            <person name="Zhao X.D."/>
            <person name="Zheng Y.T."/>
            <person name="Zhou J.M."/>
            <person name="Zhu Y.B."/>
            <person name="Zhang G.J."/>
            <person name="Wang J."/>
            <person name="Yao Y.G."/>
        </authorList>
    </citation>
    <scope>NUCLEOTIDE SEQUENCE [LARGE SCALE GENOMIC DNA]</scope>
</reference>
<dbReference type="InParanoid" id="L9L8L7"/>
<reference evidence="12" key="1">
    <citation type="submission" date="2012-07" db="EMBL/GenBank/DDBJ databases">
        <title>Genome of the Chinese tree shrew, a rising model animal genetically related to primates.</title>
        <authorList>
            <person name="Zhang G."/>
            <person name="Fan Y."/>
            <person name="Yao Y."/>
            <person name="Huang Z."/>
        </authorList>
    </citation>
    <scope>NUCLEOTIDE SEQUENCE [LARGE SCALE GENOMIC DNA]</scope>
</reference>
<accession>L9L8L7</accession>
<dbReference type="SMART" id="SM00034">
    <property type="entry name" value="CLECT"/>
    <property type="match status" value="2"/>
</dbReference>
<dbReference type="InterPro" id="IPR050919">
    <property type="entry name" value="NKG2/CD94_NK_receptors"/>
</dbReference>
<comment type="subcellular location">
    <subcellularLocation>
        <location evidence="1">Membrane</location>
        <topology evidence="1">Single-pass type II membrane protein</topology>
    </subcellularLocation>
</comment>
<evidence type="ECO:0000256" key="5">
    <source>
        <dbReference type="ARBA" id="ARBA00022989"/>
    </source>
</evidence>
<dbReference type="STRING" id="246437.L9L8L7"/>
<feature type="domain" description="C-type lectin" evidence="10">
    <location>
        <begin position="369"/>
        <end position="441"/>
    </location>
</feature>
<dbReference type="Pfam" id="PF00059">
    <property type="entry name" value="Lectin_C"/>
    <property type="match status" value="2"/>
</dbReference>
<organism evidence="11 12">
    <name type="scientific">Tupaia chinensis</name>
    <name type="common">Chinese tree shrew</name>
    <name type="synonym">Tupaia belangeri chinensis</name>
    <dbReference type="NCBI Taxonomy" id="246437"/>
    <lineage>
        <taxon>Eukaryota</taxon>
        <taxon>Metazoa</taxon>
        <taxon>Chordata</taxon>
        <taxon>Craniata</taxon>
        <taxon>Vertebrata</taxon>
        <taxon>Euteleostomi</taxon>
        <taxon>Mammalia</taxon>
        <taxon>Eutheria</taxon>
        <taxon>Euarchontoglires</taxon>
        <taxon>Scandentia</taxon>
        <taxon>Tupaiidae</taxon>
        <taxon>Tupaia</taxon>
    </lineage>
</organism>
<evidence type="ECO:0000256" key="2">
    <source>
        <dbReference type="ARBA" id="ARBA00022692"/>
    </source>
</evidence>
<dbReference type="PANTHER" id="PTHR22800:SF242">
    <property type="entry name" value="NKG2-A_NKG2-B TYPE II INTEGRAL MEMBRANE PROTEIN"/>
    <property type="match status" value="1"/>
</dbReference>
<keyword evidence="12" id="KW-1185">Reference proteome</keyword>
<dbReference type="GO" id="GO:0002223">
    <property type="term" value="P:stimulatory C-type lectin receptor signaling pathway"/>
    <property type="evidence" value="ECO:0007669"/>
    <property type="project" value="TreeGrafter"/>
</dbReference>
<dbReference type="InterPro" id="IPR016186">
    <property type="entry name" value="C-type_lectin-like/link_sf"/>
</dbReference>
<dbReference type="InterPro" id="IPR033992">
    <property type="entry name" value="NKR-like_CTLD"/>
</dbReference>
<evidence type="ECO:0000256" key="1">
    <source>
        <dbReference type="ARBA" id="ARBA00004606"/>
    </source>
</evidence>
<protein>
    <submittedName>
        <fullName evidence="11">NKG2-D type II integral membrane protein</fullName>
    </submittedName>
</protein>
<dbReference type="GO" id="GO:0016020">
    <property type="term" value="C:membrane"/>
    <property type="evidence" value="ECO:0007669"/>
    <property type="project" value="UniProtKB-SubCell"/>
</dbReference>
<dbReference type="PROSITE" id="PS50041">
    <property type="entry name" value="C_TYPE_LECTIN_2"/>
    <property type="match status" value="2"/>
</dbReference>
<dbReference type="Gene3D" id="1.10.287.770">
    <property type="entry name" value="YojJ-like"/>
    <property type="match status" value="1"/>
</dbReference>
<feature type="region of interest" description="Disordered" evidence="8">
    <location>
        <begin position="204"/>
        <end position="227"/>
    </location>
</feature>
<dbReference type="InterPro" id="IPR016187">
    <property type="entry name" value="CTDL_fold"/>
</dbReference>
<dbReference type="EMBL" id="KB320463">
    <property type="protein sequence ID" value="ELW71460.1"/>
    <property type="molecule type" value="Genomic_DNA"/>
</dbReference>